<evidence type="ECO:0000313" key="4">
    <source>
        <dbReference type="Proteomes" id="UP000821853"/>
    </source>
</evidence>
<feature type="region of interest" description="Disordered" evidence="1">
    <location>
        <begin position="1"/>
        <end position="26"/>
    </location>
</feature>
<dbReference type="VEuPathDB" id="VectorBase:HLOH_057988"/>
<keyword evidence="4" id="KW-1185">Reference proteome</keyword>
<dbReference type="Pfam" id="PF05699">
    <property type="entry name" value="Dimer_Tnp_hAT"/>
    <property type="match status" value="1"/>
</dbReference>
<dbReference type="InterPro" id="IPR012337">
    <property type="entry name" value="RNaseH-like_sf"/>
</dbReference>
<protein>
    <recommendedName>
        <fullName evidence="2">HAT C-terminal dimerisation domain-containing protein</fullName>
    </recommendedName>
</protein>
<feature type="domain" description="HAT C-terminal dimerisation" evidence="2">
    <location>
        <begin position="582"/>
        <end position="634"/>
    </location>
</feature>
<dbReference type="Proteomes" id="UP000821853">
    <property type="component" value="Chromosome 4"/>
</dbReference>
<dbReference type="PANTHER" id="PTHR37162:SF1">
    <property type="entry name" value="BED-TYPE DOMAIN-CONTAINING PROTEIN"/>
    <property type="match status" value="1"/>
</dbReference>
<dbReference type="GO" id="GO:0046983">
    <property type="term" value="F:protein dimerization activity"/>
    <property type="evidence" value="ECO:0007669"/>
    <property type="project" value="InterPro"/>
</dbReference>
<accession>A0A9J6GGY5</accession>
<dbReference type="OrthoDB" id="6511440at2759"/>
<evidence type="ECO:0000259" key="2">
    <source>
        <dbReference type="Pfam" id="PF05699"/>
    </source>
</evidence>
<dbReference type="InterPro" id="IPR008906">
    <property type="entry name" value="HATC_C_dom"/>
</dbReference>
<comment type="caution">
    <text evidence="3">The sequence shown here is derived from an EMBL/GenBank/DDBJ whole genome shotgun (WGS) entry which is preliminary data.</text>
</comment>
<dbReference type="EMBL" id="JABSTR010000006">
    <property type="protein sequence ID" value="KAH9374411.1"/>
    <property type="molecule type" value="Genomic_DNA"/>
</dbReference>
<proteinExistence type="predicted"/>
<sequence>MASSEESDSCQSGSGPKPKKKYQQKYKASWEREKDFEGWLKPSKKGAGYAYCTACAMDLIAGKTLLERHMKSTKHGEHSKKMRSQPTLISMKEGMATVSMVKEAEVRMALFVTEHNLPFTVMEHLPKLVKRICPDSEIAKQVACSRTKTTAITKAVTGEESKSQLWSLLRQNKFSVMIDESTDISSSKHLCVVARVFDSEKVCDAFFDLVCVEDASADGLYKALVSVFEKAAVPYKENLVGFAADGAAVMMGTNHSVMTLLKRDVPNLFILKCLCHSFHLCASYACAKLPRVVEDLVRDVYNYFRTSPKRTDIFQKFQSILKRKPHKLLHPSQTKWLSLLAAMDRFLEQYDALEAYFAAAASVDRLLASETIYARLRDPVNTLFLQFLSFVLPIFNILNKQMQSEEPQIHRLLKTATTALQAIMDCYIKTSVTRGTTVDKVDYKNPRSFVALEDMYVGGRAAAFLSSGDCTATSEQRRFFRLRCLQFYIESVEQILNRVHFQEATVSNLELLDPVIARTGSAPSIAPLAAAFPNVVGLDSLQTLDTEWRVLRNVDLNVRMEASLHEFWLSVFKMKHGDGTPAFPALKQFVSAMLCLPHSSAPVERVFSAVNLLKTKQRNSLSTDTMCGLLHTKRLIASSTCYGFSVEKALLRRMETWRKSTEAADDD</sequence>
<organism evidence="3 4">
    <name type="scientific">Haemaphysalis longicornis</name>
    <name type="common">Bush tick</name>
    <dbReference type="NCBI Taxonomy" id="44386"/>
    <lineage>
        <taxon>Eukaryota</taxon>
        <taxon>Metazoa</taxon>
        <taxon>Ecdysozoa</taxon>
        <taxon>Arthropoda</taxon>
        <taxon>Chelicerata</taxon>
        <taxon>Arachnida</taxon>
        <taxon>Acari</taxon>
        <taxon>Parasitiformes</taxon>
        <taxon>Ixodida</taxon>
        <taxon>Ixodoidea</taxon>
        <taxon>Ixodidae</taxon>
        <taxon>Haemaphysalinae</taxon>
        <taxon>Haemaphysalis</taxon>
    </lineage>
</organism>
<gene>
    <name evidence="3" type="ORF">HPB48_009100</name>
</gene>
<name>A0A9J6GGY5_HAELO</name>
<reference evidence="3 4" key="1">
    <citation type="journal article" date="2020" name="Cell">
        <title>Large-Scale Comparative Analyses of Tick Genomes Elucidate Their Genetic Diversity and Vector Capacities.</title>
        <authorList>
            <consortium name="Tick Genome and Microbiome Consortium (TIGMIC)"/>
            <person name="Jia N."/>
            <person name="Wang J."/>
            <person name="Shi W."/>
            <person name="Du L."/>
            <person name="Sun Y."/>
            <person name="Zhan W."/>
            <person name="Jiang J.F."/>
            <person name="Wang Q."/>
            <person name="Zhang B."/>
            <person name="Ji P."/>
            <person name="Bell-Sakyi L."/>
            <person name="Cui X.M."/>
            <person name="Yuan T.T."/>
            <person name="Jiang B.G."/>
            <person name="Yang W.F."/>
            <person name="Lam T.T."/>
            <person name="Chang Q.C."/>
            <person name="Ding S.J."/>
            <person name="Wang X.J."/>
            <person name="Zhu J.G."/>
            <person name="Ruan X.D."/>
            <person name="Zhao L."/>
            <person name="Wei J.T."/>
            <person name="Ye R.Z."/>
            <person name="Que T.C."/>
            <person name="Du C.H."/>
            <person name="Zhou Y.H."/>
            <person name="Cheng J.X."/>
            <person name="Dai P.F."/>
            <person name="Guo W.B."/>
            <person name="Han X.H."/>
            <person name="Huang E.J."/>
            <person name="Li L.F."/>
            <person name="Wei W."/>
            <person name="Gao Y.C."/>
            <person name="Liu J.Z."/>
            <person name="Shao H.Z."/>
            <person name="Wang X."/>
            <person name="Wang C.C."/>
            <person name="Yang T.C."/>
            <person name="Huo Q.B."/>
            <person name="Li W."/>
            <person name="Chen H.Y."/>
            <person name="Chen S.E."/>
            <person name="Zhou L.G."/>
            <person name="Ni X.B."/>
            <person name="Tian J.H."/>
            <person name="Sheng Y."/>
            <person name="Liu T."/>
            <person name="Pan Y.S."/>
            <person name="Xia L.Y."/>
            <person name="Li J."/>
            <person name="Zhao F."/>
            <person name="Cao W.C."/>
        </authorList>
    </citation>
    <scope>NUCLEOTIDE SEQUENCE [LARGE SCALE GENOMIC DNA]</scope>
    <source>
        <strain evidence="3">HaeL-2018</strain>
    </source>
</reference>
<dbReference type="AlphaFoldDB" id="A0A9J6GGY5"/>
<evidence type="ECO:0000313" key="3">
    <source>
        <dbReference type="EMBL" id="KAH9374411.1"/>
    </source>
</evidence>
<dbReference type="PANTHER" id="PTHR37162">
    <property type="entry name" value="HAT FAMILY DIMERISATION DOMAINCONTAINING PROTEIN-RELATED"/>
    <property type="match status" value="1"/>
</dbReference>
<dbReference type="OMA" id="HEYTELF"/>
<dbReference type="SUPFAM" id="SSF53098">
    <property type="entry name" value="Ribonuclease H-like"/>
    <property type="match status" value="1"/>
</dbReference>
<evidence type="ECO:0000256" key="1">
    <source>
        <dbReference type="SAM" id="MobiDB-lite"/>
    </source>
</evidence>